<dbReference type="SUPFAM" id="SSF51905">
    <property type="entry name" value="FAD/NAD(P)-binding domain"/>
    <property type="match status" value="1"/>
</dbReference>
<proteinExistence type="predicted"/>
<gene>
    <name evidence="2" type="ORF">C1H71_15650</name>
</gene>
<dbReference type="PANTHER" id="PTHR42923:SF17">
    <property type="entry name" value="AMINE OXIDASE DOMAIN-CONTAINING PROTEIN"/>
    <property type="match status" value="1"/>
</dbReference>
<dbReference type="Proteomes" id="UP000515917">
    <property type="component" value="Chromosome"/>
</dbReference>
<dbReference type="GO" id="GO:0016491">
    <property type="term" value="F:oxidoreductase activity"/>
    <property type="evidence" value="ECO:0007669"/>
    <property type="project" value="InterPro"/>
</dbReference>
<dbReference type="InterPro" id="IPR050464">
    <property type="entry name" value="Zeta_carotene_desat/Oxidored"/>
</dbReference>
<dbReference type="EMBL" id="CP025781">
    <property type="protein sequence ID" value="QBC44828.1"/>
    <property type="molecule type" value="Genomic_DNA"/>
</dbReference>
<reference evidence="2 3" key="1">
    <citation type="submission" date="2018-01" db="EMBL/GenBank/DDBJ databases">
        <title>Genome sequence of Iodobacter sp. strain PCH194 isolated from Indian Trans-Himalaya.</title>
        <authorList>
            <person name="Kumar V."/>
            <person name="Thakur V."/>
            <person name="Kumar S."/>
            <person name="Singh D."/>
        </authorList>
    </citation>
    <scope>NUCLEOTIDE SEQUENCE [LARGE SCALE GENOMIC DNA]</scope>
    <source>
        <strain evidence="2 3">PCH194</strain>
    </source>
</reference>
<dbReference type="InterPro" id="IPR036188">
    <property type="entry name" value="FAD/NAD-bd_sf"/>
</dbReference>
<organism evidence="2 3">
    <name type="scientific">Iodobacter fluviatilis</name>
    <dbReference type="NCBI Taxonomy" id="537"/>
    <lineage>
        <taxon>Bacteria</taxon>
        <taxon>Pseudomonadati</taxon>
        <taxon>Pseudomonadota</taxon>
        <taxon>Betaproteobacteria</taxon>
        <taxon>Neisseriales</taxon>
        <taxon>Chitinibacteraceae</taxon>
        <taxon>Iodobacter</taxon>
    </lineage>
</organism>
<dbReference type="RefSeq" id="WP_130107344.1">
    <property type="nucleotide sequence ID" value="NZ_CP025781.1"/>
</dbReference>
<sequence length="431" mass="46841">MTSARQRIAIIGSGISGLASAYFLSRAHDVVLFEAGSYLGGHTNTVEVSLEGKTQAVDTGFLVFNQATYPNLIALFAELDVATYATDMSFGVSLDGGKLEWAGTNLDTVFAQRQRILSPRFISMLRDILRFNAAAQSNLSQSLANGSTLGQLIEVGGYGAMFRDAYLLPMAAAIWSSSPNDILQFPAATFLRFCLNHALLQVNDRPQWQTVEGGGREYVRKIADTLNANSSAEIRLNCPVAKVARQSAGVTVHSYVGEELFDAVVFATHAPQTLSMLSDASEAEQQILSAIRYQANIAVLHTDPSQLPQRRKVWSAWNYLGGASVDGQRPVCVSYLLNQLQNLAFKSPVIVTLNPFSPPASDLVLGQFEYEHPVFDHGAIAAQQRLPSIQGENRTWYAGAWTGYGFHEDGLKSALRVAQDFGLAPAWTTLA</sequence>
<keyword evidence="3" id="KW-1185">Reference proteome</keyword>
<feature type="domain" description="Amine oxidase" evidence="1">
    <location>
        <begin position="15"/>
        <end position="306"/>
    </location>
</feature>
<dbReference type="KEGG" id="ifl:C1H71_15650"/>
<evidence type="ECO:0000259" key="1">
    <source>
        <dbReference type="Pfam" id="PF01593"/>
    </source>
</evidence>
<dbReference type="Gene3D" id="1.10.405.20">
    <property type="match status" value="1"/>
</dbReference>
<dbReference type="Gene3D" id="3.30.70.1990">
    <property type="match status" value="1"/>
</dbReference>
<dbReference type="InterPro" id="IPR002937">
    <property type="entry name" value="Amino_oxidase"/>
</dbReference>
<dbReference type="Gene3D" id="3.50.50.60">
    <property type="entry name" value="FAD/NAD(P)-binding domain"/>
    <property type="match status" value="1"/>
</dbReference>
<dbReference type="AlphaFoldDB" id="A0A7G3GCC3"/>
<evidence type="ECO:0000313" key="3">
    <source>
        <dbReference type="Proteomes" id="UP000515917"/>
    </source>
</evidence>
<accession>A0A7G3GCC3</accession>
<evidence type="ECO:0000313" key="2">
    <source>
        <dbReference type="EMBL" id="QBC44828.1"/>
    </source>
</evidence>
<dbReference type="Pfam" id="PF01593">
    <property type="entry name" value="Amino_oxidase"/>
    <property type="match status" value="1"/>
</dbReference>
<name>A0A7G3GCC3_9NEIS</name>
<protein>
    <submittedName>
        <fullName evidence="2">NAD/FAD-binding protein</fullName>
    </submittedName>
</protein>
<dbReference type="PANTHER" id="PTHR42923">
    <property type="entry name" value="PROTOPORPHYRINOGEN OXIDASE"/>
    <property type="match status" value="1"/>
</dbReference>
<dbReference type="FunFam" id="1.10.405.20:FF:000001">
    <property type="entry name" value="Amine oxidase"/>
    <property type="match status" value="1"/>
</dbReference>